<proteinExistence type="predicted"/>
<reference evidence="1" key="1">
    <citation type="submission" date="2020-04" db="EMBL/GenBank/DDBJ databases">
        <authorList>
            <person name="Chiriac C."/>
            <person name="Salcher M."/>
            <person name="Ghai R."/>
            <person name="Kavagutti S V."/>
        </authorList>
    </citation>
    <scope>NUCLEOTIDE SEQUENCE</scope>
</reference>
<evidence type="ECO:0000313" key="2">
    <source>
        <dbReference type="EMBL" id="CAB4158238.1"/>
    </source>
</evidence>
<evidence type="ECO:0000313" key="1">
    <source>
        <dbReference type="EMBL" id="CAB4147964.1"/>
    </source>
</evidence>
<name>A0A6J5MMB5_9CAUD</name>
<organism evidence="1">
    <name type="scientific">uncultured Caudovirales phage</name>
    <dbReference type="NCBI Taxonomy" id="2100421"/>
    <lineage>
        <taxon>Viruses</taxon>
        <taxon>Duplodnaviria</taxon>
        <taxon>Heunggongvirae</taxon>
        <taxon>Uroviricota</taxon>
        <taxon>Caudoviricetes</taxon>
        <taxon>Peduoviridae</taxon>
        <taxon>Maltschvirus</taxon>
        <taxon>Maltschvirus maltsch</taxon>
    </lineage>
</organism>
<protein>
    <submittedName>
        <fullName evidence="1">Uncharacterized protein</fullName>
    </submittedName>
</protein>
<dbReference type="EMBL" id="LR796484">
    <property type="protein sequence ID" value="CAB4147964.1"/>
    <property type="molecule type" value="Genomic_DNA"/>
</dbReference>
<gene>
    <name evidence="1" type="ORF">UFOVP429_61</name>
    <name evidence="2" type="ORF">UFOVP696_106</name>
</gene>
<sequence>MSFNAWLFDQLDNPSRASVFGKIIWDDINNGCGSSKFTATQWRNHFEDKHSEHKNKLTDLLILAYAQYALTFKSK</sequence>
<accession>A0A6J5MMB5</accession>
<dbReference type="EMBL" id="LR796666">
    <property type="protein sequence ID" value="CAB4158238.1"/>
    <property type="molecule type" value="Genomic_DNA"/>
</dbReference>